<evidence type="ECO:0000313" key="3">
    <source>
        <dbReference type="Proteomes" id="UP000007799"/>
    </source>
</evidence>
<name>F2UNK8_SALR5</name>
<dbReference type="EMBL" id="GL832984">
    <property type="protein sequence ID" value="EGD79213.1"/>
    <property type="molecule type" value="Genomic_DNA"/>
</dbReference>
<dbReference type="KEGG" id="sre:PTSG_09936"/>
<evidence type="ECO:0000256" key="1">
    <source>
        <dbReference type="SAM" id="MobiDB-lite"/>
    </source>
</evidence>
<dbReference type="GeneID" id="16069842"/>
<keyword evidence="3" id="KW-1185">Reference proteome</keyword>
<dbReference type="AlphaFoldDB" id="F2UNK8"/>
<evidence type="ECO:0000313" key="2">
    <source>
        <dbReference type="EMBL" id="EGD79213.1"/>
    </source>
</evidence>
<dbReference type="InParanoid" id="F2UNK8"/>
<reference evidence="2" key="1">
    <citation type="submission" date="2009-08" db="EMBL/GenBank/DDBJ databases">
        <title>Annotation of Salpingoeca rosetta.</title>
        <authorList>
            <consortium name="The Broad Institute Genome Sequencing Platform"/>
            <person name="Russ C."/>
            <person name="Cuomo C."/>
            <person name="Burger G."/>
            <person name="Gray M.W."/>
            <person name="Holland P.W.H."/>
            <person name="King N."/>
            <person name="Lang F.B.F."/>
            <person name="Roger A.J."/>
            <person name="Ruiz-Trillo I."/>
            <person name="Young S.K."/>
            <person name="Zeng Q."/>
            <person name="Gargeya S."/>
            <person name="Alvarado L."/>
            <person name="Berlin A."/>
            <person name="Chapman S.B."/>
            <person name="Chen Z."/>
            <person name="Freedman E."/>
            <person name="Gellesch M."/>
            <person name="Goldberg J."/>
            <person name="Griggs A."/>
            <person name="Gujja S."/>
            <person name="Heilman E."/>
            <person name="Heiman D."/>
            <person name="Howarth C."/>
            <person name="Mehta T."/>
            <person name="Neiman D."/>
            <person name="Pearson M."/>
            <person name="Roberts A."/>
            <person name="Saif S."/>
            <person name="Shea T."/>
            <person name="Shenoy N."/>
            <person name="Sisk P."/>
            <person name="Stolte C."/>
            <person name="Sykes S."/>
            <person name="White J."/>
            <person name="Yandava C."/>
            <person name="Haas B."/>
            <person name="Nusbaum C."/>
            <person name="Birren B."/>
        </authorList>
    </citation>
    <scope>NUCLEOTIDE SEQUENCE [LARGE SCALE GENOMIC DNA]</scope>
    <source>
        <strain evidence="2">ATCC 50818</strain>
    </source>
</reference>
<gene>
    <name evidence="2" type="ORF">PTSG_09936</name>
</gene>
<proteinExistence type="predicted"/>
<dbReference type="RefSeq" id="XP_004989298.1">
    <property type="nucleotide sequence ID" value="XM_004989241.1"/>
</dbReference>
<feature type="region of interest" description="Disordered" evidence="1">
    <location>
        <begin position="140"/>
        <end position="169"/>
    </location>
</feature>
<accession>F2UNK8</accession>
<protein>
    <submittedName>
        <fullName evidence="2">Uncharacterized protein</fullName>
    </submittedName>
</protein>
<sequence>MACARVTWTDEFKADVINIAIAEGVPQREGRYGVGELWANTTNRFVRQLQDEGDVDFMRAVTVRKVRRIVQEVISIVRDYLKKKPSTGTANTPPFGEGVMQAATLFIEQASAAPSKSATTLAREQRQAEEQEMIDAAMQSGRIAESVDDVPTPKKPKKNHRSKSIDDTQVFHRALDALLEDCKRAREQQER</sequence>
<dbReference type="Proteomes" id="UP000007799">
    <property type="component" value="Unassembled WGS sequence"/>
</dbReference>
<organism evidence="3">
    <name type="scientific">Salpingoeca rosetta (strain ATCC 50818 / BSB-021)</name>
    <dbReference type="NCBI Taxonomy" id="946362"/>
    <lineage>
        <taxon>Eukaryota</taxon>
        <taxon>Choanoflagellata</taxon>
        <taxon>Craspedida</taxon>
        <taxon>Salpingoecidae</taxon>
        <taxon>Salpingoeca</taxon>
    </lineage>
</organism>